<dbReference type="GO" id="GO:0005829">
    <property type="term" value="C:cytosol"/>
    <property type="evidence" value="ECO:0007669"/>
    <property type="project" value="TreeGrafter"/>
</dbReference>
<reference evidence="4 5" key="1">
    <citation type="submission" date="2016-10" db="EMBL/GenBank/DDBJ databases">
        <authorList>
            <person name="de Groot N.N."/>
        </authorList>
    </citation>
    <scope>NUCLEOTIDE SEQUENCE [LARGE SCALE GENOMIC DNA]</scope>
    <source>
        <strain evidence="4 5">DSM 19033</strain>
    </source>
</reference>
<keyword evidence="5" id="KW-1185">Reference proteome</keyword>
<accession>A0A1H4E9I5</accession>
<dbReference type="GO" id="GO:0000156">
    <property type="term" value="F:phosphorelay response regulator activity"/>
    <property type="evidence" value="ECO:0007669"/>
    <property type="project" value="TreeGrafter"/>
</dbReference>
<dbReference type="InterPro" id="IPR001789">
    <property type="entry name" value="Sig_transdc_resp-reg_receiver"/>
</dbReference>
<dbReference type="EMBL" id="FNRA01000005">
    <property type="protein sequence ID" value="SEA81596.1"/>
    <property type="molecule type" value="Genomic_DNA"/>
</dbReference>
<evidence type="ECO:0000259" key="3">
    <source>
        <dbReference type="PROSITE" id="PS50110"/>
    </source>
</evidence>
<feature type="domain" description="Response regulatory" evidence="3">
    <location>
        <begin position="11"/>
        <end position="122"/>
    </location>
</feature>
<dbReference type="GO" id="GO:0032993">
    <property type="term" value="C:protein-DNA complex"/>
    <property type="evidence" value="ECO:0007669"/>
    <property type="project" value="TreeGrafter"/>
</dbReference>
<dbReference type="AlphaFoldDB" id="A0A1H4E9I5"/>
<organism evidence="4 5">
    <name type="scientific">Pedobacter hartonius</name>
    <dbReference type="NCBI Taxonomy" id="425514"/>
    <lineage>
        <taxon>Bacteria</taxon>
        <taxon>Pseudomonadati</taxon>
        <taxon>Bacteroidota</taxon>
        <taxon>Sphingobacteriia</taxon>
        <taxon>Sphingobacteriales</taxon>
        <taxon>Sphingobacteriaceae</taxon>
        <taxon>Pedobacter</taxon>
    </lineage>
</organism>
<dbReference type="GO" id="GO:0006355">
    <property type="term" value="P:regulation of DNA-templated transcription"/>
    <property type="evidence" value="ECO:0007669"/>
    <property type="project" value="TreeGrafter"/>
</dbReference>
<evidence type="ECO:0000256" key="1">
    <source>
        <dbReference type="ARBA" id="ARBA00023125"/>
    </source>
</evidence>
<dbReference type="Proteomes" id="UP000198850">
    <property type="component" value="Unassembled WGS sequence"/>
</dbReference>
<dbReference type="PROSITE" id="PS50110">
    <property type="entry name" value="RESPONSE_REGULATORY"/>
    <property type="match status" value="1"/>
</dbReference>
<sequence length="201" mass="23583">MTLYFVINHFIYFAIDDEPLAAELISTYISRFPDFELLQTFEDAVSGAEYMNRTEVDLLFLDINMPDISGIDLARALEKKLMIIFTTAYKQFAFEGFELQAIDYLLKPIDFERFTRAIHKAVDYHNYKNNLHLLYDDASIYVHSEYRMVKIVLKNIEYLESMEDYVKIHLKGLPPVLTLMPLKRILENYLQLNLSESTAVL</sequence>
<dbReference type="PANTHER" id="PTHR48111">
    <property type="entry name" value="REGULATOR OF RPOS"/>
    <property type="match status" value="1"/>
</dbReference>
<protein>
    <submittedName>
        <fullName evidence="4">DNA-binding response regulator, LytR/AlgR family</fullName>
    </submittedName>
</protein>
<dbReference type="Pfam" id="PF00072">
    <property type="entry name" value="Response_reg"/>
    <property type="match status" value="1"/>
</dbReference>
<dbReference type="SMART" id="SM00448">
    <property type="entry name" value="REC"/>
    <property type="match status" value="1"/>
</dbReference>
<dbReference type="GO" id="GO:0000976">
    <property type="term" value="F:transcription cis-regulatory region binding"/>
    <property type="evidence" value="ECO:0007669"/>
    <property type="project" value="TreeGrafter"/>
</dbReference>
<dbReference type="PANTHER" id="PTHR48111:SF17">
    <property type="entry name" value="TRANSCRIPTIONAL REGULATORY PROTEIN YPDB"/>
    <property type="match status" value="1"/>
</dbReference>
<gene>
    <name evidence="4" type="ORF">SAMN05443550_105304</name>
</gene>
<feature type="modified residue" description="4-aspartylphosphate" evidence="2">
    <location>
        <position position="62"/>
    </location>
</feature>
<dbReference type="SUPFAM" id="SSF52172">
    <property type="entry name" value="CheY-like"/>
    <property type="match status" value="1"/>
</dbReference>
<dbReference type="InterPro" id="IPR011006">
    <property type="entry name" value="CheY-like_superfamily"/>
</dbReference>
<dbReference type="Gene3D" id="3.40.50.2300">
    <property type="match status" value="1"/>
</dbReference>
<dbReference type="STRING" id="425514.SAMN05443550_105304"/>
<evidence type="ECO:0000313" key="4">
    <source>
        <dbReference type="EMBL" id="SEA81596.1"/>
    </source>
</evidence>
<proteinExistence type="predicted"/>
<keyword evidence="2" id="KW-0597">Phosphoprotein</keyword>
<dbReference type="InterPro" id="IPR039420">
    <property type="entry name" value="WalR-like"/>
</dbReference>
<keyword evidence="1 4" id="KW-0238">DNA-binding</keyword>
<evidence type="ECO:0000256" key="2">
    <source>
        <dbReference type="PROSITE-ProRule" id="PRU00169"/>
    </source>
</evidence>
<name>A0A1H4E9I5_9SPHI</name>
<evidence type="ECO:0000313" key="5">
    <source>
        <dbReference type="Proteomes" id="UP000198850"/>
    </source>
</evidence>